<reference evidence="2 3" key="1">
    <citation type="submission" date="2014-04" db="EMBL/GenBank/DDBJ databases">
        <authorList>
            <consortium name="DOE Joint Genome Institute"/>
            <person name="Kuo A."/>
            <person name="Kohler A."/>
            <person name="Nagy L.G."/>
            <person name="Floudas D."/>
            <person name="Copeland A."/>
            <person name="Barry K.W."/>
            <person name="Cichocki N."/>
            <person name="Veneault-Fourrey C."/>
            <person name="LaButti K."/>
            <person name="Lindquist E.A."/>
            <person name="Lipzen A."/>
            <person name="Lundell T."/>
            <person name="Morin E."/>
            <person name="Murat C."/>
            <person name="Sun H."/>
            <person name="Tunlid A."/>
            <person name="Henrissat B."/>
            <person name="Grigoriev I.V."/>
            <person name="Hibbett D.S."/>
            <person name="Martin F."/>
            <person name="Nordberg H.P."/>
            <person name="Cantor M.N."/>
            <person name="Hua S.X."/>
        </authorList>
    </citation>
    <scope>NUCLEOTIDE SEQUENCE [LARGE SCALE GENOMIC DNA]</scope>
    <source>
        <strain evidence="2 3">LaAM-08-1</strain>
    </source>
</reference>
<feature type="region of interest" description="Disordered" evidence="1">
    <location>
        <begin position="239"/>
        <end position="340"/>
    </location>
</feature>
<feature type="region of interest" description="Disordered" evidence="1">
    <location>
        <begin position="1"/>
        <end position="131"/>
    </location>
</feature>
<dbReference type="EMBL" id="KN838742">
    <property type="protein sequence ID" value="KIJ95816.1"/>
    <property type="molecule type" value="Genomic_DNA"/>
</dbReference>
<feature type="compositionally biased region" description="Acidic residues" evidence="1">
    <location>
        <begin position="56"/>
        <end position="96"/>
    </location>
</feature>
<organism evidence="2 3">
    <name type="scientific">Laccaria amethystina LaAM-08-1</name>
    <dbReference type="NCBI Taxonomy" id="1095629"/>
    <lineage>
        <taxon>Eukaryota</taxon>
        <taxon>Fungi</taxon>
        <taxon>Dikarya</taxon>
        <taxon>Basidiomycota</taxon>
        <taxon>Agaricomycotina</taxon>
        <taxon>Agaricomycetes</taxon>
        <taxon>Agaricomycetidae</taxon>
        <taxon>Agaricales</taxon>
        <taxon>Agaricineae</taxon>
        <taxon>Hydnangiaceae</taxon>
        <taxon>Laccaria</taxon>
    </lineage>
</organism>
<evidence type="ECO:0000313" key="3">
    <source>
        <dbReference type="Proteomes" id="UP000054477"/>
    </source>
</evidence>
<proteinExistence type="predicted"/>
<reference evidence="3" key="2">
    <citation type="submission" date="2015-01" db="EMBL/GenBank/DDBJ databases">
        <title>Evolutionary Origins and Diversification of the Mycorrhizal Mutualists.</title>
        <authorList>
            <consortium name="DOE Joint Genome Institute"/>
            <consortium name="Mycorrhizal Genomics Consortium"/>
            <person name="Kohler A."/>
            <person name="Kuo A."/>
            <person name="Nagy L.G."/>
            <person name="Floudas D."/>
            <person name="Copeland A."/>
            <person name="Barry K.W."/>
            <person name="Cichocki N."/>
            <person name="Veneault-Fourrey C."/>
            <person name="LaButti K."/>
            <person name="Lindquist E.A."/>
            <person name="Lipzen A."/>
            <person name="Lundell T."/>
            <person name="Morin E."/>
            <person name="Murat C."/>
            <person name="Riley R."/>
            <person name="Ohm R."/>
            <person name="Sun H."/>
            <person name="Tunlid A."/>
            <person name="Henrissat B."/>
            <person name="Grigoriev I.V."/>
            <person name="Hibbett D.S."/>
            <person name="Martin F."/>
        </authorList>
    </citation>
    <scope>NUCLEOTIDE SEQUENCE [LARGE SCALE GENOMIC DNA]</scope>
    <source>
        <strain evidence="3">LaAM-08-1</strain>
    </source>
</reference>
<feature type="compositionally biased region" description="Polar residues" evidence="1">
    <location>
        <begin position="45"/>
        <end position="55"/>
    </location>
</feature>
<feature type="compositionally biased region" description="Basic residues" evidence="1">
    <location>
        <begin position="290"/>
        <end position="301"/>
    </location>
</feature>
<protein>
    <submittedName>
        <fullName evidence="2">Uncharacterized protein</fullName>
    </submittedName>
</protein>
<keyword evidence="3" id="KW-1185">Reference proteome</keyword>
<sequence>MAPKYEYGPKKIGGHLQSSQLSPNQTLARQLNPILVPNLRPSPLWTPQPNLSDTASSDDDSESDSESGDGELDSDDDEEDSEDELQSDYDEEDAEDPAAGSTSAFPFTSSTLSMSTNNPLSNGGNPYYPRLAWSPLNIDEEVSQVVASPDSETEAAMNVDQPLHPRDLSWSLLSIEPLSGAERGADMDIEEGSSGVDADDIADTSFKQSLVGSRLARKLSCLSIDDQYSTCYFPDTSKSNGQRRFYSSDEDDGDQGEVFSTPYFPIKRSIPSSAMPSARGAAEAMPMKVSKSKKNKKRLKKRQDVALAQSEDEDSVGKSTRPKHREGNTLTLQVLSSASR</sequence>
<evidence type="ECO:0000256" key="1">
    <source>
        <dbReference type="SAM" id="MobiDB-lite"/>
    </source>
</evidence>
<feature type="compositionally biased region" description="Polar residues" evidence="1">
    <location>
        <begin position="100"/>
        <end position="124"/>
    </location>
</feature>
<name>A0A0C9XDM7_9AGAR</name>
<dbReference type="HOGENOM" id="CLU_816527_0_0_1"/>
<evidence type="ECO:0000313" key="2">
    <source>
        <dbReference type="EMBL" id="KIJ95816.1"/>
    </source>
</evidence>
<dbReference type="AlphaFoldDB" id="A0A0C9XDM7"/>
<gene>
    <name evidence="2" type="ORF">K443DRAFT_315763</name>
</gene>
<feature type="compositionally biased region" description="Polar residues" evidence="1">
    <location>
        <begin position="16"/>
        <end position="29"/>
    </location>
</feature>
<feature type="compositionally biased region" description="Polar residues" evidence="1">
    <location>
        <begin position="328"/>
        <end position="340"/>
    </location>
</feature>
<dbReference type="Proteomes" id="UP000054477">
    <property type="component" value="Unassembled WGS sequence"/>
</dbReference>
<accession>A0A0C9XDM7</accession>